<dbReference type="GO" id="GO:0006298">
    <property type="term" value="P:mismatch repair"/>
    <property type="evidence" value="ECO:0007669"/>
    <property type="project" value="InterPro"/>
</dbReference>
<protein>
    <recommendedName>
        <fullName evidence="9">Endonuclease MutS2</fullName>
        <ecNumber evidence="9">3.1.-.-</ecNumber>
    </recommendedName>
    <alternativeName>
        <fullName evidence="9">Ribosome-associated protein quality control-upstream factor</fullName>
        <shortName evidence="9">RQC-upstream factor</shortName>
        <shortName evidence="9">RqcU</shortName>
        <ecNumber evidence="9">3.6.4.-</ecNumber>
    </alternativeName>
</protein>
<evidence type="ECO:0000256" key="7">
    <source>
        <dbReference type="ARBA" id="ARBA00022884"/>
    </source>
</evidence>
<dbReference type="SMART" id="SM00463">
    <property type="entry name" value="SMR"/>
    <property type="match status" value="1"/>
</dbReference>
<keyword evidence="10" id="KW-0175">Coiled coil</keyword>
<organism evidence="12 13">
    <name type="scientific">Candidatus [Bacteroides] periocalifornicus</name>
    <dbReference type="NCBI Taxonomy" id="1702214"/>
    <lineage>
        <taxon>Bacteria</taxon>
        <taxon>Pseudomonadati</taxon>
        <taxon>Bacteroidota</taxon>
    </lineage>
</organism>
<dbReference type="EMBL" id="LIIK01000015">
    <property type="protein sequence ID" value="KQM09003.1"/>
    <property type="molecule type" value="Genomic_DNA"/>
</dbReference>
<evidence type="ECO:0000256" key="9">
    <source>
        <dbReference type="HAMAP-Rule" id="MF_00092"/>
    </source>
</evidence>
<evidence type="ECO:0000256" key="8">
    <source>
        <dbReference type="ARBA" id="ARBA00023125"/>
    </source>
</evidence>
<dbReference type="SUPFAM" id="SSF48334">
    <property type="entry name" value="DNA repair protein MutS, domain III"/>
    <property type="match status" value="1"/>
</dbReference>
<evidence type="ECO:0000256" key="4">
    <source>
        <dbReference type="ARBA" id="ARBA00022759"/>
    </source>
</evidence>
<keyword evidence="1 9" id="KW-0540">Nuclease</keyword>
<dbReference type="GO" id="GO:0043023">
    <property type="term" value="F:ribosomal large subunit binding"/>
    <property type="evidence" value="ECO:0007669"/>
    <property type="project" value="UniProtKB-UniRule"/>
</dbReference>
<dbReference type="FunFam" id="3.30.1370.110:FF:000004">
    <property type="entry name" value="Endonuclease MutS2"/>
    <property type="match status" value="1"/>
</dbReference>
<dbReference type="GO" id="GO:0045910">
    <property type="term" value="P:negative regulation of DNA recombination"/>
    <property type="evidence" value="ECO:0007669"/>
    <property type="project" value="InterPro"/>
</dbReference>
<dbReference type="STRING" id="1702214.AL399_04255"/>
<dbReference type="SMART" id="SM00533">
    <property type="entry name" value="MUTSd"/>
    <property type="match status" value="1"/>
</dbReference>
<dbReference type="Gene3D" id="3.30.1370.110">
    <property type="match status" value="1"/>
</dbReference>
<accession>A0A0Q4B7N3</accession>
<proteinExistence type="inferred from homology"/>
<dbReference type="InterPro" id="IPR036063">
    <property type="entry name" value="Smr_dom_sf"/>
</dbReference>
<evidence type="ECO:0000256" key="2">
    <source>
        <dbReference type="ARBA" id="ARBA00022730"/>
    </source>
</evidence>
<name>A0A0Q4B7N3_9BACT</name>
<dbReference type="InterPro" id="IPR000432">
    <property type="entry name" value="DNA_mismatch_repair_MutS_C"/>
</dbReference>
<dbReference type="Proteomes" id="UP000054172">
    <property type="component" value="Unassembled WGS sequence"/>
</dbReference>
<dbReference type="EC" id="3.6.4.-" evidence="9"/>
<dbReference type="GO" id="GO:0140664">
    <property type="term" value="F:ATP-dependent DNA damage sensor activity"/>
    <property type="evidence" value="ECO:0007669"/>
    <property type="project" value="InterPro"/>
</dbReference>
<dbReference type="SUPFAM" id="SSF160443">
    <property type="entry name" value="SMR domain-like"/>
    <property type="match status" value="1"/>
</dbReference>
<comment type="subunit">
    <text evidence="9">Homodimer. Binds to stalled ribosomes, contacting rRNA.</text>
</comment>
<keyword evidence="5 9" id="KW-0378">Hydrolase</keyword>
<comment type="similarity">
    <text evidence="9">Belongs to the DNA mismatch repair MutS family. MutS2 subfamily.</text>
</comment>
<reference evidence="12" key="1">
    <citation type="submission" date="2015-08" db="EMBL/GenBank/DDBJ databases">
        <title>Candidatus Bacteriodes Periocalifornicus.</title>
        <authorList>
            <person name="McLean J.S."/>
            <person name="Kelley S."/>
        </authorList>
    </citation>
    <scope>NUCLEOTIDE SEQUENCE [LARGE SCALE GENOMIC DNA]</scope>
    <source>
        <strain evidence="12">12B</strain>
    </source>
</reference>
<dbReference type="AlphaFoldDB" id="A0A0Q4B7N3"/>
<dbReference type="EC" id="3.1.-.-" evidence="9"/>
<dbReference type="GO" id="GO:0016887">
    <property type="term" value="F:ATP hydrolysis activity"/>
    <property type="evidence" value="ECO:0007669"/>
    <property type="project" value="InterPro"/>
</dbReference>
<feature type="domain" description="Smr" evidence="11">
    <location>
        <begin position="728"/>
        <end position="803"/>
    </location>
</feature>
<dbReference type="InterPro" id="IPR005747">
    <property type="entry name" value="MutS2"/>
</dbReference>
<dbReference type="HAMAP" id="MF_00092">
    <property type="entry name" value="MutS2"/>
    <property type="match status" value="1"/>
</dbReference>
<dbReference type="GO" id="GO:0030983">
    <property type="term" value="F:mismatched DNA binding"/>
    <property type="evidence" value="ECO:0007669"/>
    <property type="project" value="InterPro"/>
</dbReference>
<dbReference type="InterPro" id="IPR002625">
    <property type="entry name" value="Smr_dom"/>
</dbReference>
<dbReference type="GO" id="GO:0072344">
    <property type="term" value="P:rescue of stalled ribosome"/>
    <property type="evidence" value="ECO:0007669"/>
    <property type="project" value="UniProtKB-UniRule"/>
</dbReference>
<evidence type="ECO:0000256" key="6">
    <source>
        <dbReference type="ARBA" id="ARBA00022840"/>
    </source>
</evidence>
<evidence type="ECO:0000313" key="13">
    <source>
        <dbReference type="Proteomes" id="UP000054172"/>
    </source>
</evidence>
<comment type="function">
    <text evidence="9">Acts as a ribosome collision sensor, splitting the ribosome into its 2 subunits. Detects stalled/collided 70S ribosomes which it binds and splits by an ATP-hydrolysis driven conformational change. Acts upstream of the ribosome quality control system (RQC), a ribosome-associated complex that mediates the extraction of incompletely synthesized nascent chains from stalled ribosomes and their subsequent degradation. Probably generates substrates for RQC.</text>
</comment>
<sequence length="803" mass="88375">MPLFPQDLEARIGFAPVRAQIATLALCELGRRGVLESAFSTDPRAIAQRLDLLHEFKELLMFHPEFPREGYLDFTPNLKVLLSSQERFTPGELVALHDSLVTIEAIVAFFAQDGCEYPALRELTSTALVPEGVCRQIERLVDQNGVVRDSASPALQKIRRAIYDRQGQISRIMAQLLRQGQQQGLIDESAQIQMRDGKPVLPVPAGSKRQFQALELGRSATGQTVYLQPYEALEAQNEIANLQHQESEEIARILSEFTDTLRPHHEALKGCYALLGQVDTLRAKALFALQVGGSRPILADEPTLHLRSATHPLLVQALATQGKKPVPLDLNLDGEERILVISGPNAGGKSVALKTAATAVYMAQCGFLPLAGENSEISVFQDIFVDIGDAQSMESDLSTYSSHLLAMRYFTEHAGARSLCLIDELGSGTEPTAGGAIAETVLENLARSHCLGIVTTHFANLKHCAEQTEGLVNGAMRFDTRNLRPLYSLDQGMPGSSFPFEIARKMGLPREFIARAEALAGREYISLERQLHEAANQKKLWSQRRQEADALYAQVATLKANLDKAMAELAEQRRQIVRQAKDEASRIVRESNRVVERTIREIRESAADREKTKAARGALQEFQSALLKQPVDEGAPEVTSKQASVPGDALAGGDFVRIVGTTSTGQIVSATPKRAVVAIGQVMTTVPIDRLERISGAEFRKTDRSQRQQSSLAVDSLRQRRLNFHSDFDVRGMRGEEALQEVQDHIDDALMVGVQHLRILHGKGDGILRARIRELLRSLPTVESFADESEQLGGAGVTIVKLR</sequence>
<keyword evidence="2 9" id="KW-0699">rRNA-binding</keyword>
<feature type="coiled-coil region" evidence="10">
    <location>
        <begin position="548"/>
        <end position="582"/>
    </location>
</feature>
<evidence type="ECO:0000256" key="10">
    <source>
        <dbReference type="SAM" id="Coils"/>
    </source>
</evidence>
<feature type="binding site" evidence="9">
    <location>
        <begin position="343"/>
        <end position="350"/>
    </location>
    <ligand>
        <name>ATP</name>
        <dbReference type="ChEBI" id="CHEBI:30616"/>
    </ligand>
</feature>
<dbReference type="PROSITE" id="PS00486">
    <property type="entry name" value="DNA_MISMATCH_REPAIR_2"/>
    <property type="match status" value="1"/>
</dbReference>
<evidence type="ECO:0000259" key="11">
    <source>
        <dbReference type="PROSITE" id="PS50828"/>
    </source>
</evidence>
<dbReference type="Pfam" id="PF00488">
    <property type="entry name" value="MutS_V"/>
    <property type="match status" value="1"/>
</dbReference>
<dbReference type="InterPro" id="IPR036187">
    <property type="entry name" value="DNA_mismatch_repair_MutS_sf"/>
</dbReference>
<dbReference type="InterPro" id="IPR045076">
    <property type="entry name" value="MutS"/>
</dbReference>
<dbReference type="NCBIfam" id="TIGR01069">
    <property type="entry name" value="mutS2"/>
    <property type="match status" value="1"/>
</dbReference>
<dbReference type="PATRIC" id="fig|1702214.3.peg.1571"/>
<evidence type="ECO:0000313" key="12">
    <source>
        <dbReference type="EMBL" id="KQM09003.1"/>
    </source>
</evidence>
<gene>
    <name evidence="9" type="primary">mutS2</name>
    <name evidence="9" type="synonym">rqcU</name>
    <name evidence="12" type="ORF">AL399_04255</name>
</gene>
<dbReference type="SUPFAM" id="SSF52540">
    <property type="entry name" value="P-loop containing nucleoside triphosphate hydrolases"/>
    <property type="match status" value="1"/>
</dbReference>
<keyword evidence="7 9" id="KW-0694">RNA-binding</keyword>
<dbReference type="PROSITE" id="PS50828">
    <property type="entry name" value="SMR"/>
    <property type="match status" value="1"/>
</dbReference>
<dbReference type="PANTHER" id="PTHR48466:SF2">
    <property type="entry name" value="OS10G0509000 PROTEIN"/>
    <property type="match status" value="1"/>
</dbReference>
<dbReference type="InterPro" id="IPR007696">
    <property type="entry name" value="DNA_mismatch_repair_MutS_core"/>
</dbReference>
<dbReference type="PIRSF" id="PIRSF005814">
    <property type="entry name" value="MutS_YshD"/>
    <property type="match status" value="1"/>
</dbReference>
<comment type="caution">
    <text evidence="12">The sequence shown here is derived from an EMBL/GenBank/DDBJ whole genome shotgun (WGS) entry which is preliminary data.</text>
</comment>
<evidence type="ECO:0000256" key="5">
    <source>
        <dbReference type="ARBA" id="ARBA00022801"/>
    </source>
</evidence>
<dbReference type="InterPro" id="IPR027417">
    <property type="entry name" value="P-loop_NTPase"/>
</dbReference>
<dbReference type="Pfam" id="PF01713">
    <property type="entry name" value="Smr"/>
    <property type="match status" value="1"/>
</dbReference>
<comment type="function">
    <text evidence="9">Endonuclease that is involved in the suppression of homologous recombination and thus may have a key role in the control of bacterial genetic diversity.</text>
</comment>
<dbReference type="PANTHER" id="PTHR48466">
    <property type="entry name" value="OS10G0509000 PROTEIN-RELATED"/>
    <property type="match status" value="1"/>
</dbReference>
<keyword evidence="13" id="KW-1185">Reference proteome</keyword>
<keyword evidence="6 9" id="KW-0067">ATP-binding</keyword>
<dbReference type="SMART" id="SM00534">
    <property type="entry name" value="MUTSac"/>
    <property type="match status" value="1"/>
</dbReference>
<keyword evidence="8 9" id="KW-0238">DNA-binding</keyword>
<dbReference type="Gene3D" id="3.40.50.300">
    <property type="entry name" value="P-loop containing nucleotide triphosphate hydrolases"/>
    <property type="match status" value="1"/>
</dbReference>
<evidence type="ECO:0000256" key="1">
    <source>
        <dbReference type="ARBA" id="ARBA00022722"/>
    </source>
</evidence>
<evidence type="ECO:0000256" key="3">
    <source>
        <dbReference type="ARBA" id="ARBA00022741"/>
    </source>
</evidence>
<dbReference type="GO" id="GO:0019843">
    <property type="term" value="F:rRNA binding"/>
    <property type="evidence" value="ECO:0007669"/>
    <property type="project" value="UniProtKB-UniRule"/>
</dbReference>
<dbReference type="GO" id="GO:0004519">
    <property type="term" value="F:endonuclease activity"/>
    <property type="evidence" value="ECO:0007669"/>
    <property type="project" value="UniProtKB-UniRule"/>
</dbReference>
<keyword evidence="3 9" id="KW-0547">Nucleotide-binding</keyword>
<dbReference type="GO" id="GO:0005524">
    <property type="term" value="F:ATP binding"/>
    <property type="evidence" value="ECO:0007669"/>
    <property type="project" value="UniProtKB-UniRule"/>
</dbReference>
<keyword evidence="4 9" id="KW-0255">Endonuclease</keyword>